<dbReference type="AlphaFoldDB" id="A0A7G1G8R6"/>
<dbReference type="EMBL" id="AP018712">
    <property type="protein sequence ID" value="BBE31826.1"/>
    <property type="molecule type" value="Genomic_DNA"/>
</dbReference>
<evidence type="ECO:0000313" key="2">
    <source>
        <dbReference type="EMBL" id="BBE31826.1"/>
    </source>
</evidence>
<evidence type="ECO:0000256" key="1">
    <source>
        <dbReference type="ARBA" id="ARBA00023125"/>
    </source>
</evidence>
<proteinExistence type="predicted"/>
<dbReference type="PROSITE" id="PS51197">
    <property type="entry name" value="HTH_RRF2_2"/>
    <property type="match status" value="1"/>
</dbReference>
<keyword evidence="1" id="KW-0238">DNA-binding</keyword>
<dbReference type="GO" id="GO:0003700">
    <property type="term" value="F:DNA-binding transcription factor activity"/>
    <property type="evidence" value="ECO:0007669"/>
    <property type="project" value="TreeGrafter"/>
</dbReference>
<dbReference type="PANTHER" id="PTHR33221">
    <property type="entry name" value="WINGED HELIX-TURN-HELIX TRANSCRIPTIONAL REGULATOR, RRF2 FAMILY"/>
    <property type="match status" value="1"/>
</dbReference>
<dbReference type="SUPFAM" id="SSF46785">
    <property type="entry name" value="Winged helix' DNA-binding domain"/>
    <property type="match status" value="1"/>
</dbReference>
<dbReference type="Pfam" id="PF02082">
    <property type="entry name" value="Rrf2"/>
    <property type="match status" value="1"/>
</dbReference>
<gene>
    <name evidence="2" type="ORF">OSSY52_19670</name>
</gene>
<dbReference type="InterPro" id="IPR036390">
    <property type="entry name" value="WH_DNA-bd_sf"/>
</dbReference>
<dbReference type="KEGG" id="ocy:OSSY52_19670"/>
<dbReference type="GO" id="GO:0003677">
    <property type="term" value="F:DNA binding"/>
    <property type="evidence" value="ECO:0007669"/>
    <property type="project" value="UniProtKB-KW"/>
</dbReference>
<dbReference type="GO" id="GO:0005829">
    <property type="term" value="C:cytosol"/>
    <property type="evidence" value="ECO:0007669"/>
    <property type="project" value="TreeGrafter"/>
</dbReference>
<dbReference type="InParanoid" id="A0A7G1G8R6"/>
<dbReference type="Proteomes" id="UP000516361">
    <property type="component" value="Chromosome"/>
</dbReference>
<keyword evidence="3" id="KW-1185">Reference proteome</keyword>
<dbReference type="Gene3D" id="1.10.10.10">
    <property type="entry name" value="Winged helix-like DNA-binding domain superfamily/Winged helix DNA-binding domain"/>
    <property type="match status" value="1"/>
</dbReference>
<dbReference type="PANTHER" id="PTHR33221:SF5">
    <property type="entry name" value="HTH-TYPE TRANSCRIPTIONAL REGULATOR ISCR"/>
    <property type="match status" value="1"/>
</dbReference>
<dbReference type="RefSeq" id="WP_190614623.1">
    <property type="nucleotide sequence ID" value="NZ_AP018712.1"/>
</dbReference>
<name>A0A7G1G8R6_9BACT</name>
<dbReference type="InterPro" id="IPR000944">
    <property type="entry name" value="Tscrpt_reg_Rrf2"/>
</dbReference>
<organism evidence="2 3">
    <name type="scientific">Tepiditoga spiralis</name>
    <dbReference type="NCBI Taxonomy" id="2108365"/>
    <lineage>
        <taxon>Bacteria</taxon>
        <taxon>Thermotogati</taxon>
        <taxon>Thermotogota</taxon>
        <taxon>Thermotogae</taxon>
        <taxon>Petrotogales</taxon>
        <taxon>Petrotogaceae</taxon>
        <taxon>Tepiditoga</taxon>
    </lineage>
</organism>
<dbReference type="InterPro" id="IPR030489">
    <property type="entry name" value="TR_Rrf2-type_CS"/>
</dbReference>
<dbReference type="NCBIfam" id="TIGR00738">
    <property type="entry name" value="rrf2_super"/>
    <property type="match status" value="1"/>
</dbReference>
<dbReference type="InterPro" id="IPR036388">
    <property type="entry name" value="WH-like_DNA-bd_sf"/>
</dbReference>
<dbReference type="PROSITE" id="PS01332">
    <property type="entry name" value="HTH_RRF2_1"/>
    <property type="match status" value="1"/>
</dbReference>
<accession>A0A7G1G8R6</accession>
<sequence>MSLTVKSSYALRALYELSILNKKGKKKVSIAELSKNQEIPRDFLEKIFSELRDAGILLSIRGRYGGYVLLKKPSELKISEIVNILDKPLQSYKCVGGECSMEVKCAVEFVWKRAYNTMMMELSKITLQDIIDHGQKMINGGTDIAKSNNVDEWRC</sequence>
<evidence type="ECO:0000313" key="3">
    <source>
        <dbReference type="Proteomes" id="UP000516361"/>
    </source>
</evidence>
<protein>
    <submittedName>
        <fullName evidence="2">AsnC family transcriptional regulator</fullName>
    </submittedName>
</protein>
<reference evidence="2 3" key="1">
    <citation type="submission" date="2018-06" db="EMBL/GenBank/DDBJ databases">
        <title>Genome sequencing of Oceanotoga sp. sy52.</title>
        <authorList>
            <person name="Mori K."/>
        </authorList>
    </citation>
    <scope>NUCLEOTIDE SEQUENCE [LARGE SCALE GENOMIC DNA]</scope>
    <source>
        <strain evidence="3">sy52</strain>
    </source>
</reference>
<dbReference type="FunCoup" id="A0A7G1G8R6">
    <property type="interactions" value="228"/>
</dbReference>